<dbReference type="InterPro" id="IPR000524">
    <property type="entry name" value="Tscrpt_reg_HTH_GntR"/>
</dbReference>
<dbReference type="InterPro" id="IPR011711">
    <property type="entry name" value="GntR_C"/>
</dbReference>
<dbReference type="PANTHER" id="PTHR43537">
    <property type="entry name" value="TRANSCRIPTIONAL REGULATOR, GNTR FAMILY"/>
    <property type="match status" value="1"/>
</dbReference>
<protein>
    <submittedName>
        <fullName evidence="5">GntR family transcriptional regulator</fullName>
    </submittedName>
</protein>
<evidence type="ECO:0000256" key="1">
    <source>
        <dbReference type="ARBA" id="ARBA00023015"/>
    </source>
</evidence>
<reference evidence="5 6" key="1">
    <citation type="submission" date="2021-01" db="EMBL/GenBank/DDBJ databases">
        <title>Whole genome shotgun sequence of Microbispora siamensis NBRC 104113.</title>
        <authorList>
            <person name="Komaki H."/>
            <person name="Tamura T."/>
        </authorList>
    </citation>
    <scope>NUCLEOTIDE SEQUENCE [LARGE SCALE GENOMIC DNA]</scope>
    <source>
        <strain evidence="5 6">NBRC 104113</strain>
    </source>
</reference>
<organism evidence="5 6">
    <name type="scientific">Microbispora siamensis</name>
    <dbReference type="NCBI Taxonomy" id="564413"/>
    <lineage>
        <taxon>Bacteria</taxon>
        <taxon>Bacillati</taxon>
        <taxon>Actinomycetota</taxon>
        <taxon>Actinomycetes</taxon>
        <taxon>Streptosporangiales</taxon>
        <taxon>Streptosporangiaceae</taxon>
        <taxon>Microbispora</taxon>
    </lineage>
</organism>
<keyword evidence="3" id="KW-0804">Transcription</keyword>
<dbReference type="Pfam" id="PF00392">
    <property type="entry name" value="GntR"/>
    <property type="match status" value="1"/>
</dbReference>
<dbReference type="SMART" id="SM00895">
    <property type="entry name" value="FCD"/>
    <property type="match status" value="1"/>
</dbReference>
<dbReference type="SMART" id="SM00345">
    <property type="entry name" value="HTH_GNTR"/>
    <property type="match status" value="1"/>
</dbReference>
<dbReference type="Proteomes" id="UP000660454">
    <property type="component" value="Unassembled WGS sequence"/>
</dbReference>
<dbReference type="SUPFAM" id="SSF48008">
    <property type="entry name" value="GntR ligand-binding domain-like"/>
    <property type="match status" value="1"/>
</dbReference>
<accession>A0ABQ4GEG9</accession>
<name>A0ABQ4GEG9_9ACTN</name>
<dbReference type="SUPFAM" id="SSF46785">
    <property type="entry name" value="Winged helix' DNA-binding domain"/>
    <property type="match status" value="1"/>
</dbReference>
<evidence type="ECO:0000256" key="2">
    <source>
        <dbReference type="ARBA" id="ARBA00023125"/>
    </source>
</evidence>
<dbReference type="PANTHER" id="PTHR43537:SF24">
    <property type="entry name" value="GLUCONATE OPERON TRANSCRIPTIONAL REPRESSOR"/>
    <property type="match status" value="1"/>
</dbReference>
<comment type="caution">
    <text evidence="5">The sequence shown here is derived from an EMBL/GenBank/DDBJ whole genome shotgun (WGS) entry which is preliminary data.</text>
</comment>
<dbReference type="InterPro" id="IPR008920">
    <property type="entry name" value="TF_FadR/GntR_C"/>
</dbReference>
<dbReference type="InterPro" id="IPR036388">
    <property type="entry name" value="WH-like_DNA-bd_sf"/>
</dbReference>
<dbReference type="PRINTS" id="PR00035">
    <property type="entry name" value="HTHGNTR"/>
</dbReference>
<dbReference type="PROSITE" id="PS50949">
    <property type="entry name" value="HTH_GNTR"/>
    <property type="match status" value="1"/>
</dbReference>
<keyword evidence="2" id="KW-0238">DNA-binding</keyword>
<dbReference type="Gene3D" id="1.20.120.530">
    <property type="entry name" value="GntR ligand-binding domain-like"/>
    <property type="match status" value="1"/>
</dbReference>
<evidence type="ECO:0000313" key="5">
    <source>
        <dbReference type="EMBL" id="GIH59828.1"/>
    </source>
</evidence>
<feature type="domain" description="HTH gntR-type" evidence="4">
    <location>
        <begin position="1"/>
        <end position="68"/>
    </location>
</feature>
<keyword evidence="1" id="KW-0805">Transcription regulation</keyword>
<proteinExistence type="predicted"/>
<evidence type="ECO:0000313" key="6">
    <source>
        <dbReference type="Proteomes" id="UP000660454"/>
    </source>
</evidence>
<keyword evidence="6" id="KW-1185">Reference proteome</keyword>
<evidence type="ECO:0000259" key="4">
    <source>
        <dbReference type="PROSITE" id="PS50949"/>
    </source>
</evidence>
<gene>
    <name evidence="5" type="ORF">Msi02_06450</name>
</gene>
<dbReference type="EMBL" id="BOOF01000003">
    <property type="protein sequence ID" value="GIH59828.1"/>
    <property type="molecule type" value="Genomic_DNA"/>
</dbReference>
<dbReference type="Pfam" id="PF07729">
    <property type="entry name" value="FCD"/>
    <property type="match status" value="1"/>
</dbReference>
<dbReference type="InterPro" id="IPR036390">
    <property type="entry name" value="WH_DNA-bd_sf"/>
</dbReference>
<dbReference type="Gene3D" id="1.10.10.10">
    <property type="entry name" value="Winged helix-like DNA-binding domain superfamily/Winged helix DNA-binding domain"/>
    <property type="match status" value="1"/>
</dbReference>
<sequence length="210" mass="22784">MTGRERALTYLREVVLSDPAREGTFVNEQQLAEDVGLSRTPVREALLILASEGLLKMLPQRGVYISPLSAREIRELMELRGVIERYAVTVPGLDAEATGTAMLGVLEEQAAMAGDASRRDARAFIELDRRFHQLMVDAAGSSLLSRTYAGLRERQVRVGIAALRAGDGRWQDVCLEHRAIAEAVRAGAVADAHAAIDAHLGKTSQALLAL</sequence>
<evidence type="ECO:0000256" key="3">
    <source>
        <dbReference type="ARBA" id="ARBA00023163"/>
    </source>
</evidence>